<evidence type="ECO:0000313" key="1">
    <source>
        <dbReference type="EMBL" id="GCE92872.1"/>
    </source>
</evidence>
<accession>A0A5M3T2R5</accession>
<organism evidence="1 2">
    <name type="scientific">Limnospira platensis NIES-46</name>
    <dbReference type="NCBI Taxonomy" id="1236695"/>
    <lineage>
        <taxon>Bacteria</taxon>
        <taxon>Bacillati</taxon>
        <taxon>Cyanobacteriota</taxon>
        <taxon>Cyanophyceae</taxon>
        <taxon>Oscillatoriophycideae</taxon>
        <taxon>Oscillatoriales</taxon>
        <taxon>Sirenicapillariaceae</taxon>
        <taxon>Limnospira</taxon>
    </lineage>
</organism>
<comment type="caution">
    <text evidence="1">The sequence shown here is derived from an EMBL/GenBank/DDBJ whole genome shotgun (WGS) entry which is preliminary data.</text>
</comment>
<dbReference type="GeneID" id="301681831"/>
<dbReference type="EMBL" id="BIMW01000046">
    <property type="protein sequence ID" value="GCE92872.1"/>
    <property type="molecule type" value="Genomic_DNA"/>
</dbReference>
<protein>
    <submittedName>
        <fullName evidence="1">Uncharacterized protein</fullName>
    </submittedName>
</protein>
<evidence type="ECO:0000313" key="2">
    <source>
        <dbReference type="Proteomes" id="UP000326169"/>
    </source>
</evidence>
<name>A0A5M3T2R5_LIMPL</name>
<dbReference type="Proteomes" id="UP000326169">
    <property type="component" value="Unassembled WGS sequence"/>
</dbReference>
<keyword evidence="2" id="KW-1185">Reference proteome</keyword>
<gene>
    <name evidence="1" type="ORF">NIES46_09160</name>
</gene>
<dbReference type="RefSeq" id="WP_006616054.1">
    <property type="nucleotide sequence ID" value="NZ_BIMW01000046.1"/>
</dbReference>
<sequence length="82" mass="9486">MSPLLQQLLQQVDQLSPEDRLELIRQIAQGLKKSEEVVTAKPRWADLKGMAPYPMMGEDAQDWVSRTRREADEHRSQVLRGE</sequence>
<reference evidence="1 2" key="1">
    <citation type="journal article" date="2019" name="J Genomics">
        <title>The Draft Genome of a Hydrogen-producing Cyanobacterium, Arthrospira platensis NIES-46.</title>
        <authorList>
            <person name="Suzuki S."/>
            <person name="Yamaguchi H."/>
            <person name="Kawachi M."/>
        </authorList>
    </citation>
    <scope>NUCLEOTIDE SEQUENCE [LARGE SCALE GENOMIC DNA]</scope>
    <source>
        <strain evidence="1 2">NIES-46</strain>
    </source>
</reference>
<proteinExistence type="predicted"/>